<keyword evidence="1" id="KW-0812">Transmembrane</keyword>
<feature type="chain" id="PRO_5021184621" evidence="2">
    <location>
        <begin position="17"/>
        <end position="138"/>
    </location>
</feature>
<proteinExistence type="predicted"/>
<organism evidence="3 4">
    <name type="scientific">Araneus ventricosus</name>
    <name type="common">Orbweaver spider</name>
    <name type="synonym">Epeira ventricosa</name>
    <dbReference type="NCBI Taxonomy" id="182803"/>
    <lineage>
        <taxon>Eukaryota</taxon>
        <taxon>Metazoa</taxon>
        <taxon>Ecdysozoa</taxon>
        <taxon>Arthropoda</taxon>
        <taxon>Chelicerata</taxon>
        <taxon>Arachnida</taxon>
        <taxon>Araneae</taxon>
        <taxon>Araneomorphae</taxon>
        <taxon>Entelegynae</taxon>
        <taxon>Araneoidea</taxon>
        <taxon>Araneidae</taxon>
        <taxon>Araneus</taxon>
    </lineage>
</organism>
<comment type="caution">
    <text evidence="3">The sequence shown here is derived from an EMBL/GenBank/DDBJ whole genome shotgun (WGS) entry which is preliminary data.</text>
</comment>
<reference evidence="3 4" key="1">
    <citation type="journal article" date="2019" name="Sci. Rep.">
        <title>Orb-weaving spider Araneus ventricosus genome elucidates the spidroin gene catalogue.</title>
        <authorList>
            <person name="Kono N."/>
            <person name="Nakamura H."/>
            <person name="Ohtoshi R."/>
            <person name="Moran D.A.P."/>
            <person name="Shinohara A."/>
            <person name="Yoshida Y."/>
            <person name="Fujiwara M."/>
            <person name="Mori M."/>
            <person name="Tomita M."/>
            <person name="Arakawa K."/>
        </authorList>
    </citation>
    <scope>NUCLEOTIDE SEQUENCE [LARGE SCALE GENOMIC DNA]</scope>
</reference>
<keyword evidence="4" id="KW-1185">Reference proteome</keyword>
<keyword evidence="1" id="KW-1133">Transmembrane helix</keyword>
<evidence type="ECO:0000256" key="1">
    <source>
        <dbReference type="SAM" id="Phobius"/>
    </source>
</evidence>
<dbReference type="EMBL" id="BGPR01135360">
    <property type="protein sequence ID" value="GBN55519.1"/>
    <property type="molecule type" value="Genomic_DNA"/>
</dbReference>
<gene>
    <name evidence="3" type="ORF">AVEN_16569_1</name>
</gene>
<dbReference type="Proteomes" id="UP000499080">
    <property type="component" value="Unassembled WGS sequence"/>
</dbReference>
<evidence type="ECO:0000313" key="4">
    <source>
        <dbReference type="Proteomes" id="UP000499080"/>
    </source>
</evidence>
<dbReference type="AlphaFoldDB" id="A0A4Y2PWC3"/>
<protein>
    <submittedName>
        <fullName evidence="3">Uncharacterized protein</fullName>
    </submittedName>
</protein>
<name>A0A4Y2PWC3_ARAVE</name>
<evidence type="ECO:0000313" key="3">
    <source>
        <dbReference type="EMBL" id="GBN55519.1"/>
    </source>
</evidence>
<evidence type="ECO:0000256" key="2">
    <source>
        <dbReference type="SAM" id="SignalP"/>
    </source>
</evidence>
<accession>A0A4Y2PWC3</accession>
<feature type="signal peptide" evidence="2">
    <location>
        <begin position="1"/>
        <end position="16"/>
    </location>
</feature>
<sequence length="138" mass="15691">MLISSVLFLPAGFSVAQDGPERKMTPRGRTFRVFRHFVLALLVAHWIMLTYALASFDGEYPLFLFLSFFILSRDCLLHSGMAIEFGRREARFARQGGTSPLQGERPAVLGDECNEIGLKFSPDYYLSTRVEYPVQKFS</sequence>
<keyword evidence="2" id="KW-0732">Signal</keyword>
<keyword evidence="1" id="KW-0472">Membrane</keyword>
<feature type="transmembrane region" description="Helical" evidence="1">
    <location>
        <begin position="33"/>
        <end position="54"/>
    </location>
</feature>